<protein>
    <submittedName>
        <fullName evidence="1">Uncharacterized protein</fullName>
    </submittedName>
</protein>
<evidence type="ECO:0000313" key="2">
    <source>
        <dbReference type="Proteomes" id="UP001152561"/>
    </source>
</evidence>
<keyword evidence="2" id="KW-1185">Reference proteome</keyword>
<organism evidence="1 2">
    <name type="scientific">Anisodus acutangulus</name>
    <dbReference type="NCBI Taxonomy" id="402998"/>
    <lineage>
        <taxon>Eukaryota</taxon>
        <taxon>Viridiplantae</taxon>
        <taxon>Streptophyta</taxon>
        <taxon>Embryophyta</taxon>
        <taxon>Tracheophyta</taxon>
        <taxon>Spermatophyta</taxon>
        <taxon>Magnoliopsida</taxon>
        <taxon>eudicotyledons</taxon>
        <taxon>Gunneridae</taxon>
        <taxon>Pentapetalae</taxon>
        <taxon>asterids</taxon>
        <taxon>lamiids</taxon>
        <taxon>Solanales</taxon>
        <taxon>Solanaceae</taxon>
        <taxon>Solanoideae</taxon>
        <taxon>Hyoscyameae</taxon>
        <taxon>Anisodus</taxon>
    </lineage>
</organism>
<dbReference type="AlphaFoldDB" id="A0A9Q1L5N1"/>
<evidence type="ECO:0000313" key="1">
    <source>
        <dbReference type="EMBL" id="KAJ8528785.1"/>
    </source>
</evidence>
<dbReference type="Proteomes" id="UP001152561">
    <property type="component" value="Unassembled WGS sequence"/>
</dbReference>
<dbReference type="EMBL" id="JAJAGQ010000022">
    <property type="protein sequence ID" value="KAJ8528785.1"/>
    <property type="molecule type" value="Genomic_DNA"/>
</dbReference>
<gene>
    <name evidence="1" type="ORF">K7X08_030429</name>
</gene>
<name>A0A9Q1L5N1_9SOLA</name>
<proteinExistence type="predicted"/>
<accession>A0A9Q1L5N1</accession>
<sequence>MSLGLFSAKGSHINAPSVSILGVPLPTSTLVDDSSNPNYVEPPSVLVVGHLASLEDTVESLPLIAPDVIQGPAVVESVVHPTDVSD</sequence>
<reference evidence="2" key="1">
    <citation type="journal article" date="2023" name="Proc. Natl. Acad. Sci. U.S.A.">
        <title>Genomic and structural basis for evolution of tropane alkaloid biosynthesis.</title>
        <authorList>
            <person name="Wanga Y.-J."/>
            <person name="Taina T."/>
            <person name="Yua J.-Y."/>
            <person name="Lia J."/>
            <person name="Xua B."/>
            <person name="Chenc J."/>
            <person name="D'Auriad J.C."/>
            <person name="Huanga J.-P."/>
            <person name="Huanga S.-X."/>
        </authorList>
    </citation>
    <scope>NUCLEOTIDE SEQUENCE [LARGE SCALE GENOMIC DNA]</scope>
    <source>
        <strain evidence="2">cv. KIB-2019</strain>
    </source>
</reference>
<comment type="caution">
    <text evidence="1">The sequence shown here is derived from an EMBL/GenBank/DDBJ whole genome shotgun (WGS) entry which is preliminary data.</text>
</comment>